<dbReference type="PANTHER" id="PTHR43434">
    <property type="entry name" value="PHOSPHOGLYCOLATE PHOSPHATASE"/>
    <property type="match status" value="1"/>
</dbReference>
<dbReference type="InterPro" id="IPR023214">
    <property type="entry name" value="HAD_sf"/>
</dbReference>
<dbReference type="Gene3D" id="1.10.150.240">
    <property type="entry name" value="Putative phosphatase, domain 2"/>
    <property type="match status" value="1"/>
</dbReference>
<comment type="caution">
    <text evidence="1">The sequence shown here is derived from an EMBL/GenBank/DDBJ whole genome shotgun (WGS) entry which is preliminary data.</text>
</comment>
<dbReference type="GO" id="GO:0005829">
    <property type="term" value="C:cytosol"/>
    <property type="evidence" value="ECO:0007669"/>
    <property type="project" value="TreeGrafter"/>
</dbReference>
<evidence type="ECO:0000313" key="1">
    <source>
        <dbReference type="EMBL" id="MBF1128687.1"/>
    </source>
</evidence>
<dbReference type="Pfam" id="PF13419">
    <property type="entry name" value="HAD_2"/>
    <property type="match status" value="1"/>
</dbReference>
<organism evidence="1 2">
    <name type="scientific">Dialister invisus</name>
    <dbReference type="NCBI Taxonomy" id="218538"/>
    <lineage>
        <taxon>Bacteria</taxon>
        <taxon>Bacillati</taxon>
        <taxon>Bacillota</taxon>
        <taxon>Negativicutes</taxon>
        <taxon>Veillonellales</taxon>
        <taxon>Veillonellaceae</taxon>
        <taxon>Dialister</taxon>
    </lineage>
</organism>
<sequence length="231" mass="25633">MTYKYILFDLDGTISASGPGIIKAMQYGLTAAGINETNPATLKSFIGPPLNVQIQKIYGLSEKDTLAVIMKFREQYDNKGIFDSAPYEGINELLSALKQRNMITAVASSKPWPLVHKILKDFSFTSYFDVIVGSNPSDEMKNKADFDQKTRIIKKTFIKLKEIRMTPALDEKFLSSTIMIGDKNYDIFGAKANKITSAGAAWGYGSLDELADAGADFIFKTPHDLQDFLLT</sequence>
<dbReference type="AlphaFoldDB" id="A0A930FQG5"/>
<accession>A0A930FQG5</accession>
<dbReference type="GO" id="GO:0016787">
    <property type="term" value="F:hydrolase activity"/>
    <property type="evidence" value="ECO:0007669"/>
    <property type="project" value="UniProtKB-KW"/>
</dbReference>
<evidence type="ECO:0000313" key="2">
    <source>
        <dbReference type="Proteomes" id="UP000757890"/>
    </source>
</evidence>
<dbReference type="SFLD" id="SFLDG01129">
    <property type="entry name" value="C1.5:_HAD__Beta-PGM__Phosphata"/>
    <property type="match status" value="1"/>
</dbReference>
<dbReference type="EMBL" id="JABZMK010000001">
    <property type="protein sequence ID" value="MBF1128687.1"/>
    <property type="molecule type" value="Genomic_DNA"/>
</dbReference>
<dbReference type="PANTHER" id="PTHR43434:SF20">
    <property type="entry name" value="5'-NUCLEOTIDASE"/>
    <property type="match status" value="1"/>
</dbReference>
<dbReference type="InterPro" id="IPR050155">
    <property type="entry name" value="HAD-like_hydrolase_sf"/>
</dbReference>
<keyword evidence="1" id="KW-0378">Hydrolase</keyword>
<dbReference type="InterPro" id="IPR041492">
    <property type="entry name" value="HAD_2"/>
</dbReference>
<proteinExistence type="predicted"/>
<dbReference type="Gene3D" id="3.40.50.1000">
    <property type="entry name" value="HAD superfamily/HAD-like"/>
    <property type="match status" value="1"/>
</dbReference>
<dbReference type="Proteomes" id="UP000757890">
    <property type="component" value="Unassembled WGS sequence"/>
</dbReference>
<dbReference type="SFLD" id="SFLDS00003">
    <property type="entry name" value="Haloacid_Dehalogenase"/>
    <property type="match status" value="1"/>
</dbReference>
<reference evidence="1" key="1">
    <citation type="submission" date="2020-04" db="EMBL/GenBank/DDBJ databases">
        <title>Deep metagenomics examines the oral microbiome during advanced dental caries in children, revealing novel taxa and co-occurrences with host molecules.</title>
        <authorList>
            <person name="Baker J.L."/>
            <person name="Morton J.T."/>
            <person name="Dinis M."/>
            <person name="Alvarez R."/>
            <person name="Tran N.C."/>
            <person name="Knight R."/>
            <person name="Edlund A."/>
        </authorList>
    </citation>
    <scope>NUCLEOTIDE SEQUENCE</scope>
    <source>
        <strain evidence="1">JCVI_32_bin.14</strain>
    </source>
</reference>
<dbReference type="GO" id="GO:0004713">
    <property type="term" value="F:protein tyrosine kinase activity"/>
    <property type="evidence" value="ECO:0007669"/>
    <property type="project" value="TreeGrafter"/>
</dbReference>
<dbReference type="InterPro" id="IPR036412">
    <property type="entry name" value="HAD-like_sf"/>
</dbReference>
<dbReference type="InterPro" id="IPR023198">
    <property type="entry name" value="PGP-like_dom2"/>
</dbReference>
<dbReference type="SUPFAM" id="SSF56784">
    <property type="entry name" value="HAD-like"/>
    <property type="match status" value="1"/>
</dbReference>
<protein>
    <submittedName>
        <fullName evidence="1">HAD hydrolase-like protein</fullName>
    </submittedName>
</protein>
<gene>
    <name evidence="1" type="ORF">HXL70_01355</name>
</gene>
<name>A0A930FQG5_9FIRM</name>